<gene>
    <name evidence="4" type="ORF">SAMN05216559_2784</name>
</gene>
<organism evidence="4 5">
    <name type="scientific">Halomicrobium zhouii</name>
    <dbReference type="NCBI Taxonomy" id="767519"/>
    <lineage>
        <taxon>Archaea</taxon>
        <taxon>Methanobacteriati</taxon>
        <taxon>Methanobacteriota</taxon>
        <taxon>Stenosarchaea group</taxon>
        <taxon>Halobacteria</taxon>
        <taxon>Halobacteriales</taxon>
        <taxon>Haloarculaceae</taxon>
        <taxon>Halomicrobium</taxon>
    </lineage>
</organism>
<dbReference type="InterPro" id="IPR050832">
    <property type="entry name" value="Bact_Acetyltransf"/>
</dbReference>
<keyword evidence="5" id="KW-1185">Reference proteome</keyword>
<protein>
    <submittedName>
        <fullName evidence="4">L-amino acid N-acyltransferase YncA</fullName>
    </submittedName>
</protein>
<name>A0A1I6LJ24_9EURY</name>
<dbReference type="PANTHER" id="PTHR43877:SF5">
    <property type="entry name" value="BLL8307 PROTEIN"/>
    <property type="match status" value="1"/>
</dbReference>
<dbReference type="RefSeq" id="WP_177227487.1">
    <property type="nucleotide sequence ID" value="NZ_FOZK01000002.1"/>
</dbReference>
<proteinExistence type="predicted"/>
<dbReference type="PANTHER" id="PTHR43877">
    <property type="entry name" value="AMINOALKYLPHOSPHONATE N-ACETYLTRANSFERASE-RELATED-RELATED"/>
    <property type="match status" value="1"/>
</dbReference>
<evidence type="ECO:0000313" key="4">
    <source>
        <dbReference type="EMBL" id="SFS03439.1"/>
    </source>
</evidence>
<dbReference type="InterPro" id="IPR000182">
    <property type="entry name" value="GNAT_dom"/>
</dbReference>
<feature type="domain" description="N-acetyltransferase" evidence="3">
    <location>
        <begin position="4"/>
        <end position="166"/>
    </location>
</feature>
<sequence>MTTLDVRRFRDGDGPRVRELNEAALRSAGDYIDDVPEPDLDDVPGHYLDRNGEFLVGRHGDELVATGAYHHVDEWSLAERFDFDRRTAELTRVRVDPDHQRRGFGRALYQELEYRARGDGYHQIVLDTGAGNAAARSFYESLGFRFIGEERFHGFGETFDLAVYRKSLIG</sequence>
<accession>A0A1I6LJ24</accession>
<dbReference type="Pfam" id="PF00583">
    <property type="entry name" value="Acetyltransf_1"/>
    <property type="match status" value="1"/>
</dbReference>
<reference evidence="4 5" key="1">
    <citation type="submission" date="2016-10" db="EMBL/GenBank/DDBJ databases">
        <authorList>
            <person name="de Groot N.N."/>
        </authorList>
    </citation>
    <scope>NUCLEOTIDE SEQUENCE [LARGE SCALE GENOMIC DNA]</scope>
    <source>
        <strain evidence="4 5">CGMCC 1.10457</strain>
    </source>
</reference>
<dbReference type="Gene3D" id="3.40.630.30">
    <property type="match status" value="1"/>
</dbReference>
<dbReference type="AlphaFoldDB" id="A0A1I6LJ24"/>
<dbReference type="OrthoDB" id="125295at2157"/>
<dbReference type="SUPFAM" id="SSF55729">
    <property type="entry name" value="Acyl-CoA N-acyltransferases (Nat)"/>
    <property type="match status" value="1"/>
</dbReference>
<evidence type="ECO:0000313" key="5">
    <source>
        <dbReference type="Proteomes" id="UP000199062"/>
    </source>
</evidence>
<keyword evidence="1 4" id="KW-0808">Transferase</keyword>
<dbReference type="InterPro" id="IPR016181">
    <property type="entry name" value="Acyl_CoA_acyltransferase"/>
</dbReference>
<dbReference type="STRING" id="767519.SAMN05216559_2784"/>
<evidence type="ECO:0000256" key="2">
    <source>
        <dbReference type="ARBA" id="ARBA00023315"/>
    </source>
</evidence>
<dbReference type="EMBL" id="FOZK01000002">
    <property type="protein sequence ID" value="SFS03439.1"/>
    <property type="molecule type" value="Genomic_DNA"/>
</dbReference>
<dbReference type="PROSITE" id="PS51186">
    <property type="entry name" value="GNAT"/>
    <property type="match status" value="1"/>
</dbReference>
<dbReference type="GO" id="GO:0016747">
    <property type="term" value="F:acyltransferase activity, transferring groups other than amino-acyl groups"/>
    <property type="evidence" value="ECO:0007669"/>
    <property type="project" value="InterPro"/>
</dbReference>
<keyword evidence="2 4" id="KW-0012">Acyltransferase</keyword>
<evidence type="ECO:0000259" key="3">
    <source>
        <dbReference type="PROSITE" id="PS51186"/>
    </source>
</evidence>
<dbReference type="CDD" id="cd04301">
    <property type="entry name" value="NAT_SF"/>
    <property type="match status" value="1"/>
</dbReference>
<evidence type="ECO:0000256" key="1">
    <source>
        <dbReference type="ARBA" id="ARBA00022679"/>
    </source>
</evidence>
<dbReference type="Proteomes" id="UP000199062">
    <property type="component" value="Unassembled WGS sequence"/>
</dbReference>